<dbReference type="PANTHER" id="PTHR34265:SF1">
    <property type="entry name" value="TYPE III PANTOTHENATE KINASE"/>
    <property type="match status" value="1"/>
</dbReference>
<comment type="cofactor">
    <cofactor evidence="16">
        <name>NH4(+)</name>
        <dbReference type="ChEBI" id="CHEBI:28938"/>
    </cofactor>
    <cofactor evidence="16">
        <name>K(+)</name>
        <dbReference type="ChEBI" id="CHEBI:29103"/>
    </cofactor>
    <text evidence="16">A monovalent cation. Ammonium or potassium.</text>
</comment>
<gene>
    <name evidence="16" type="primary">coaX</name>
    <name evidence="17" type="ORF">QQ008_23890</name>
</gene>
<evidence type="ECO:0000256" key="6">
    <source>
        <dbReference type="ARBA" id="ARBA00012102"/>
    </source>
</evidence>
<dbReference type="GO" id="GO:0004594">
    <property type="term" value="F:pantothenate kinase activity"/>
    <property type="evidence" value="ECO:0007669"/>
    <property type="project" value="UniProtKB-EC"/>
</dbReference>
<evidence type="ECO:0000256" key="13">
    <source>
        <dbReference type="ARBA" id="ARBA00022993"/>
    </source>
</evidence>
<evidence type="ECO:0000313" key="18">
    <source>
        <dbReference type="Proteomes" id="UP001172082"/>
    </source>
</evidence>
<dbReference type="RefSeq" id="WP_346754479.1">
    <property type="nucleotide sequence ID" value="NZ_JAUJEA010000011.1"/>
</dbReference>
<evidence type="ECO:0000256" key="11">
    <source>
        <dbReference type="ARBA" id="ARBA00022840"/>
    </source>
</evidence>
<keyword evidence="11 16" id="KW-0067">ATP-binding</keyword>
<evidence type="ECO:0000256" key="9">
    <source>
        <dbReference type="ARBA" id="ARBA00022741"/>
    </source>
</evidence>
<accession>A0ABT8KUJ1</accession>
<feature type="binding site" evidence="16">
    <location>
        <position position="83"/>
    </location>
    <ligand>
        <name>substrate</name>
    </ligand>
</feature>
<keyword evidence="13 16" id="KW-0173">Coenzyme A biosynthesis</keyword>
<comment type="cofactor">
    <cofactor evidence="2">
        <name>K(+)</name>
        <dbReference type="ChEBI" id="CHEBI:29103"/>
    </cofactor>
</comment>
<organism evidence="17 18">
    <name type="scientific">Splendidivirga corallicola</name>
    <dbReference type="NCBI Taxonomy" id="3051826"/>
    <lineage>
        <taxon>Bacteria</taxon>
        <taxon>Pseudomonadati</taxon>
        <taxon>Bacteroidota</taxon>
        <taxon>Cytophagia</taxon>
        <taxon>Cytophagales</taxon>
        <taxon>Splendidivirgaceae</taxon>
        <taxon>Splendidivirga</taxon>
    </lineage>
</organism>
<keyword evidence="18" id="KW-1185">Reference proteome</keyword>
<feature type="binding site" evidence="16">
    <location>
        <position position="116"/>
    </location>
    <ligand>
        <name>ATP</name>
        <dbReference type="ChEBI" id="CHEBI:30616"/>
    </ligand>
</feature>
<dbReference type="NCBIfam" id="TIGR00671">
    <property type="entry name" value="baf"/>
    <property type="match status" value="1"/>
</dbReference>
<keyword evidence="7 16" id="KW-0963">Cytoplasm</keyword>
<evidence type="ECO:0000256" key="4">
    <source>
        <dbReference type="ARBA" id="ARBA00005225"/>
    </source>
</evidence>
<feature type="active site" description="Proton acceptor" evidence="16">
    <location>
        <position position="92"/>
    </location>
</feature>
<keyword evidence="8 16" id="KW-0808">Transferase</keyword>
<evidence type="ECO:0000256" key="5">
    <source>
        <dbReference type="ARBA" id="ARBA00011738"/>
    </source>
</evidence>
<name>A0ABT8KUJ1_9BACT</name>
<dbReference type="HAMAP" id="MF_01274">
    <property type="entry name" value="Pantothen_kinase_3"/>
    <property type="match status" value="1"/>
</dbReference>
<comment type="similarity">
    <text evidence="14 16">Belongs to the type III pantothenate kinase family.</text>
</comment>
<comment type="subunit">
    <text evidence="5 16">Homodimer.</text>
</comment>
<comment type="subcellular location">
    <subcellularLocation>
        <location evidence="3 16">Cytoplasm</location>
    </subcellularLocation>
</comment>
<dbReference type="PANTHER" id="PTHR34265">
    <property type="entry name" value="TYPE III PANTOTHENATE KINASE"/>
    <property type="match status" value="1"/>
</dbReference>
<evidence type="ECO:0000256" key="3">
    <source>
        <dbReference type="ARBA" id="ARBA00004496"/>
    </source>
</evidence>
<comment type="catalytic activity">
    <reaction evidence="1 16">
        <text>(R)-pantothenate + ATP = (R)-4'-phosphopantothenate + ADP + H(+)</text>
        <dbReference type="Rhea" id="RHEA:16373"/>
        <dbReference type="ChEBI" id="CHEBI:10986"/>
        <dbReference type="ChEBI" id="CHEBI:15378"/>
        <dbReference type="ChEBI" id="CHEBI:29032"/>
        <dbReference type="ChEBI" id="CHEBI:30616"/>
        <dbReference type="ChEBI" id="CHEBI:456216"/>
        <dbReference type="EC" id="2.7.1.33"/>
    </reaction>
</comment>
<dbReference type="EMBL" id="JAUJEA010000011">
    <property type="protein sequence ID" value="MDN5204456.1"/>
    <property type="molecule type" value="Genomic_DNA"/>
</dbReference>
<feature type="binding site" evidence="16">
    <location>
        <position position="113"/>
    </location>
    <ligand>
        <name>K(+)</name>
        <dbReference type="ChEBI" id="CHEBI:29103"/>
    </ligand>
</feature>
<reference evidence="17" key="1">
    <citation type="submission" date="2023-06" db="EMBL/GenBank/DDBJ databases">
        <title>Genomic of Parafulvivirga corallium.</title>
        <authorList>
            <person name="Wang G."/>
        </authorList>
    </citation>
    <scope>NUCLEOTIDE SEQUENCE</scope>
    <source>
        <strain evidence="17">BMA10</strain>
    </source>
</reference>
<dbReference type="Gene3D" id="3.30.420.40">
    <property type="match status" value="2"/>
</dbReference>
<dbReference type="SUPFAM" id="SSF53067">
    <property type="entry name" value="Actin-like ATPase domain"/>
    <property type="match status" value="2"/>
</dbReference>
<feature type="binding site" evidence="16">
    <location>
        <begin position="6"/>
        <end position="13"/>
    </location>
    <ligand>
        <name>ATP</name>
        <dbReference type="ChEBI" id="CHEBI:30616"/>
    </ligand>
</feature>
<evidence type="ECO:0000256" key="7">
    <source>
        <dbReference type="ARBA" id="ARBA00022490"/>
    </source>
</evidence>
<keyword evidence="16" id="KW-0479">Metal-binding</keyword>
<evidence type="ECO:0000256" key="10">
    <source>
        <dbReference type="ARBA" id="ARBA00022777"/>
    </source>
</evidence>
<evidence type="ECO:0000256" key="8">
    <source>
        <dbReference type="ARBA" id="ARBA00022679"/>
    </source>
</evidence>
<comment type="pathway">
    <text evidence="4 16">Cofactor biosynthesis; coenzyme A biosynthesis; CoA from (R)-pantothenate: step 1/5.</text>
</comment>
<dbReference type="CDD" id="cd24015">
    <property type="entry name" value="ASKHA_NBD_PanK-III"/>
    <property type="match status" value="1"/>
</dbReference>
<evidence type="ECO:0000256" key="1">
    <source>
        <dbReference type="ARBA" id="ARBA00001206"/>
    </source>
</evidence>
<dbReference type="Proteomes" id="UP001172082">
    <property type="component" value="Unassembled WGS sequence"/>
</dbReference>
<dbReference type="Pfam" id="PF03309">
    <property type="entry name" value="Pan_kinase"/>
    <property type="match status" value="1"/>
</dbReference>
<evidence type="ECO:0000256" key="14">
    <source>
        <dbReference type="ARBA" id="ARBA00038036"/>
    </source>
</evidence>
<feature type="binding site" evidence="16">
    <location>
        <begin position="90"/>
        <end position="93"/>
    </location>
    <ligand>
        <name>substrate</name>
    </ligand>
</feature>
<evidence type="ECO:0000313" key="17">
    <source>
        <dbReference type="EMBL" id="MDN5204456.1"/>
    </source>
</evidence>
<comment type="caution">
    <text evidence="17">The sequence shown here is derived from an EMBL/GenBank/DDBJ whole genome shotgun (WGS) entry which is preliminary data.</text>
</comment>
<protein>
    <recommendedName>
        <fullName evidence="15 16">Type III pantothenate kinase</fullName>
        <ecNumber evidence="6 16">2.7.1.33</ecNumber>
    </recommendedName>
    <alternativeName>
        <fullName evidence="16">PanK-III</fullName>
    </alternativeName>
    <alternativeName>
        <fullName evidence="16">Pantothenic acid kinase</fullName>
    </alternativeName>
</protein>
<keyword evidence="12 16" id="KW-0630">Potassium</keyword>
<proteinExistence type="inferred from homology"/>
<keyword evidence="9 16" id="KW-0547">Nucleotide-binding</keyword>
<feature type="binding site" evidence="16">
    <location>
        <position position="168"/>
    </location>
    <ligand>
        <name>substrate</name>
    </ligand>
</feature>
<dbReference type="InterPro" id="IPR043129">
    <property type="entry name" value="ATPase_NBD"/>
</dbReference>
<evidence type="ECO:0000256" key="15">
    <source>
        <dbReference type="ARBA" id="ARBA00040883"/>
    </source>
</evidence>
<comment type="function">
    <text evidence="16">Catalyzes the phosphorylation of pantothenate (Pan), the first step in CoA biosynthesis.</text>
</comment>
<keyword evidence="10 16" id="KW-0418">Kinase</keyword>
<dbReference type="InterPro" id="IPR004619">
    <property type="entry name" value="Type_III_PanK"/>
</dbReference>
<sequence>MNLAVDLGNSFIKYGVFEEDKLLLKKENISRERLVENILSTDPDNIIIGSVSDDAEALKEEIRTNENCLVLSHKTPVPINIKYKSPETLGVDRIAVAVGAQEIFPNQNCLVIDVGTCITYDLIDKKGNYLGGAISPGIDIKLRALHNYTAKLPLIDFAVYAEIVGTDTKSSILSGVVNGTIAEIGEMIRMYERKFAHLQIIICGGGSEFLKDKFIQEVHWLPELVLVGLNRILRYNVS</sequence>
<evidence type="ECO:0000256" key="2">
    <source>
        <dbReference type="ARBA" id="ARBA00001958"/>
    </source>
</evidence>
<dbReference type="EC" id="2.7.1.33" evidence="6 16"/>
<evidence type="ECO:0000256" key="16">
    <source>
        <dbReference type="HAMAP-Rule" id="MF_01274"/>
    </source>
</evidence>
<evidence type="ECO:0000256" key="12">
    <source>
        <dbReference type="ARBA" id="ARBA00022958"/>
    </source>
</evidence>